<protein>
    <submittedName>
        <fullName evidence="1 2">Uncharacterized protein</fullName>
    </submittedName>
</protein>
<organism evidence="1 3">
    <name type="scientific">Medicago truncatula</name>
    <name type="common">Barrel medic</name>
    <name type="synonym">Medicago tribuloides</name>
    <dbReference type="NCBI Taxonomy" id="3880"/>
    <lineage>
        <taxon>Eukaryota</taxon>
        <taxon>Viridiplantae</taxon>
        <taxon>Streptophyta</taxon>
        <taxon>Embryophyta</taxon>
        <taxon>Tracheophyta</taxon>
        <taxon>Spermatophyta</taxon>
        <taxon>Magnoliopsida</taxon>
        <taxon>eudicotyledons</taxon>
        <taxon>Gunneridae</taxon>
        <taxon>Pentapetalae</taxon>
        <taxon>rosids</taxon>
        <taxon>fabids</taxon>
        <taxon>Fabales</taxon>
        <taxon>Fabaceae</taxon>
        <taxon>Papilionoideae</taxon>
        <taxon>50 kb inversion clade</taxon>
        <taxon>NPAAA clade</taxon>
        <taxon>Hologalegina</taxon>
        <taxon>IRL clade</taxon>
        <taxon>Trifolieae</taxon>
        <taxon>Medicago</taxon>
    </lineage>
</organism>
<dbReference type="EnsemblPlants" id="KEH25978">
    <property type="protein sequence ID" value="KEH25978"/>
    <property type="gene ID" value="MTR_6g038680"/>
</dbReference>
<name>A0A072UA75_MEDTR</name>
<evidence type="ECO:0000313" key="2">
    <source>
        <dbReference type="EnsemblPlants" id="KEH25978"/>
    </source>
</evidence>
<dbReference type="EMBL" id="CM001222">
    <property type="protein sequence ID" value="KEH25978.1"/>
    <property type="molecule type" value="Genomic_DNA"/>
</dbReference>
<keyword evidence="3" id="KW-1185">Reference proteome</keyword>
<gene>
    <name evidence="1" type="ordered locus">MTR_6g038680</name>
</gene>
<dbReference type="HOGENOM" id="CLU_3053427_0_0_1"/>
<dbReference type="AlphaFoldDB" id="A0A072UA75"/>
<evidence type="ECO:0000313" key="3">
    <source>
        <dbReference type="Proteomes" id="UP000002051"/>
    </source>
</evidence>
<reference evidence="2" key="3">
    <citation type="submission" date="2015-04" db="UniProtKB">
        <authorList>
            <consortium name="EnsemblPlants"/>
        </authorList>
    </citation>
    <scope>IDENTIFICATION</scope>
    <source>
        <strain evidence="2">cv. Jemalong A17</strain>
    </source>
</reference>
<dbReference type="Proteomes" id="UP000002051">
    <property type="component" value="Chromosome 6"/>
</dbReference>
<proteinExistence type="predicted"/>
<sequence length="54" mass="6627">MCALVSYWISWERLKENDDQNYKRHCIEMVYNYFVAQFWQSEDGNTQQIESESL</sequence>
<reference evidence="1 3" key="2">
    <citation type="journal article" date="2014" name="BMC Genomics">
        <title>An improved genome release (version Mt4.0) for the model legume Medicago truncatula.</title>
        <authorList>
            <person name="Tang H."/>
            <person name="Krishnakumar V."/>
            <person name="Bidwell S."/>
            <person name="Rosen B."/>
            <person name="Chan A."/>
            <person name="Zhou S."/>
            <person name="Gentzbittel L."/>
            <person name="Childs K.L."/>
            <person name="Yandell M."/>
            <person name="Gundlach H."/>
            <person name="Mayer K.F."/>
            <person name="Schwartz D.C."/>
            <person name="Town C.D."/>
        </authorList>
    </citation>
    <scope>GENOME REANNOTATION</scope>
    <source>
        <strain evidence="1">A17</strain>
        <strain evidence="2 3">cv. Jemalong A17</strain>
    </source>
</reference>
<evidence type="ECO:0000313" key="1">
    <source>
        <dbReference type="EMBL" id="KEH25978.1"/>
    </source>
</evidence>
<accession>A0A072UA75</accession>
<reference evidence="1 3" key="1">
    <citation type="journal article" date="2011" name="Nature">
        <title>The Medicago genome provides insight into the evolution of rhizobial symbioses.</title>
        <authorList>
            <person name="Young N.D."/>
            <person name="Debelle F."/>
            <person name="Oldroyd G.E."/>
            <person name="Geurts R."/>
            <person name="Cannon S.B."/>
            <person name="Udvardi M.K."/>
            <person name="Benedito V.A."/>
            <person name="Mayer K.F."/>
            <person name="Gouzy J."/>
            <person name="Schoof H."/>
            <person name="Van de Peer Y."/>
            <person name="Proost S."/>
            <person name="Cook D.R."/>
            <person name="Meyers B.C."/>
            <person name="Spannagl M."/>
            <person name="Cheung F."/>
            <person name="De Mita S."/>
            <person name="Krishnakumar V."/>
            <person name="Gundlach H."/>
            <person name="Zhou S."/>
            <person name="Mudge J."/>
            <person name="Bharti A.K."/>
            <person name="Murray J.D."/>
            <person name="Naoumkina M.A."/>
            <person name="Rosen B."/>
            <person name="Silverstein K.A."/>
            <person name="Tang H."/>
            <person name="Rombauts S."/>
            <person name="Zhao P.X."/>
            <person name="Zhou P."/>
            <person name="Barbe V."/>
            <person name="Bardou P."/>
            <person name="Bechner M."/>
            <person name="Bellec A."/>
            <person name="Berger A."/>
            <person name="Berges H."/>
            <person name="Bidwell S."/>
            <person name="Bisseling T."/>
            <person name="Choisne N."/>
            <person name="Couloux A."/>
            <person name="Denny R."/>
            <person name="Deshpande S."/>
            <person name="Dai X."/>
            <person name="Doyle J.J."/>
            <person name="Dudez A.M."/>
            <person name="Farmer A.D."/>
            <person name="Fouteau S."/>
            <person name="Franken C."/>
            <person name="Gibelin C."/>
            <person name="Gish J."/>
            <person name="Goldstein S."/>
            <person name="Gonzalez A.J."/>
            <person name="Green P.J."/>
            <person name="Hallab A."/>
            <person name="Hartog M."/>
            <person name="Hua A."/>
            <person name="Humphray S.J."/>
            <person name="Jeong D.H."/>
            <person name="Jing Y."/>
            <person name="Jocker A."/>
            <person name="Kenton S.M."/>
            <person name="Kim D.J."/>
            <person name="Klee K."/>
            <person name="Lai H."/>
            <person name="Lang C."/>
            <person name="Lin S."/>
            <person name="Macmil S.L."/>
            <person name="Magdelenat G."/>
            <person name="Matthews L."/>
            <person name="McCorrison J."/>
            <person name="Monaghan E.L."/>
            <person name="Mun J.H."/>
            <person name="Najar F.Z."/>
            <person name="Nicholson C."/>
            <person name="Noirot C."/>
            <person name="O'Bleness M."/>
            <person name="Paule C.R."/>
            <person name="Poulain J."/>
            <person name="Prion F."/>
            <person name="Qin B."/>
            <person name="Qu C."/>
            <person name="Retzel E.F."/>
            <person name="Riddle C."/>
            <person name="Sallet E."/>
            <person name="Samain S."/>
            <person name="Samson N."/>
            <person name="Sanders I."/>
            <person name="Saurat O."/>
            <person name="Scarpelli C."/>
            <person name="Schiex T."/>
            <person name="Segurens B."/>
            <person name="Severin A.J."/>
            <person name="Sherrier D.J."/>
            <person name="Shi R."/>
            <person name="Sims S."/>
            <person name="Singer S.R."/>
            <person name="Sinharoy S."/>
            <person name="Sterck L."/>
            <person name="Viollet A."/>
            <person name="Wang B.B."/>
            <person name="Wang K."/>
            <person name="Wang M."/>
            <person name="Wang X."/>
            <person name="Warfsmann J."/>
            <person name="Weissenbach J."/>
            <person name="White D.D."/>
            <person name="White J.D."/>
            <person name="Wiley G.B."/>
            <person name="Wincker P."/>
            <person name="Xing Y."/>
            <person name="Yang L."/>
            <person name="Yao Z."/>
            <person name="Ying F."/>
            <person name="Zhai J."/>
            <person name="Zhou L."/>
            <person name="Zuber A."/>
            <person name="Denarie J."/>
            <person name="Dixon R.A."/>
            <person name="May G.D."/>
            <person name="Schwartz D.C."/>
            <person name="Rogers J."/>
            <person name="Quetier F."/>
            <person name="Town C.D."/>
            <person name="Roe B.A."/>
        </authorList>
    </citation>
    <scope>NUCLEOTIDE SEQUENCE [LARGE SCALE GENOMIC DNA]</scope>
    <source>
        <strain evidence="1">A17</strain>
        <strain evidence="2 3">cv. Jemalong A17</strain>
    </source>
</reference>